<dbReference type="Pfam" id="PF14520">
    <property type="entry name" value="HHH_5"/>
    <property type="match status" value="1"/>
</dbReference>
<organism evidence="10 11">
    <name type="scientific">Dethiobacter alkaliphilus AHT 1</name>
    <dbReference type="NCBI Taxonomy" id="555088"/>
    <lineage>
        <taxon>Bacteria</taxon>
        <taxon>Bacillati</taxon>
        <taxon>Bacillota</taxon>
        <taxon>Dethiobacteria</taxon>
        <taxon>Dethiobacterales</taxon>
        <taxon>Dethiobacteraceae</taxon>
        <taxon>Dethiobacter</taxon>
    </lineage>
</organism>
<dbReference type="NCBIfam" id="NF001824">
    <property type="entry name" value="PRK00558.1-5"/>
    <property type="match status" value="1"/>
</dbReference>
<comment type="function">
    <text evidence="6">The UvrABC repair system catalyzes the recognition and processing of DNA lesions. UvrC both incises the 5' and 3' sides of the lesion. The N-terminal half is responsible for the 3' incision and the C-terminal half is responsible for the 5' incision.</text>
</comment>
<dbReference type="CDD" id="cd10434">
    <property type="entry name" value="GIY-YIG_UvrC_Cho"/>
    <property type="match status" value="1"/>
</dbReference>
<dbReference type="InterPro" id="IPR050066">
    <property type="entry name" value="UvrABC_protein_C"/>
</dbReference>
<dbReference type="GO" id="GO:0005737">
    <property type="term" value="C:cytoplasm"/>
    <property type="evidence" value="ECO:0007669"/>
    <property type="project" value="UniProtKB-SubCell"/>
</dbReference>
<dbReference type="Pfam" id="PF22920">
    <property type="entry name" value="UvrC_RNaseH"/>
    <property type="match status" value="1"/>
</dbReference>
<keyword evidence="5 6" id="KW-0234">DNA repair</keyword>
<dbReference type="GO" id="GO:0009380">
    <property type="term" value="C:excinuclease repair complex"/>
    <property type="evidence" value="ECO:0007669"/>
    <property type="project" value="InterPro"/>
</dbReference>
<evidence type="ECO:0000256" key="2">
    <source>
        <dbReference type="ARBA" id="ARBA00022763"/>
    </source>
</evidence>
<dbReference type="OrthoDB" id="9804933at2"/>
<dbReference type="InterPro" id="IPR036876">
    <property type="entry name" value="UVR_dom_sf"/>
</dbReference>
<dbReference type="InterPro" id="IPR047296">
    <property type="entry name" value="GIY-YIG_UvrC_Cho"/>
</dbReference>
<dbReference type="InterPro" id="IPR003583">
    <property type="entry name" value="Hlx-hairpin-Hlx_DNA-bd_motif"/>
</dbReference>
<accession>C0GF99</accession>
<name>C0GF99_DETAL</name>
<keyword evidence="3 6" id="KW-0228">DNA excision</keyword>
<evidence type="ECO:0000259" key="9">
    <source>
        <dbReference type="PROSITE" id="PS50165"/>
    </source>
</evidence>
<dbReference type="SMART" id="SM00278">
    <property type="entry name" value="HhH1"/>
    <property type="match status" value="2"/>
</dbReference>
<comment type="subunit">
    <text evidence="6">Interacts with UvrB in an incision complex.</text>
</comment>
<reference evidence="10 11" key="1">
    <citation type="submission" date="2009-02" db="EMBL/GenBank/DDBJ databases">
        <title>Sequencing of the draft genome and assembly of Dethiobacter alkaliphilus AHT 1.</title>
        <authorList>
            <consortium name="US DOE Joint Genome Institute (JGI-PGF)"/>
            <person name="Lucas S."/>
            <person name="Copeland A."/>
            <person name="Lapidus A."/>
            <person name="Glavina del Rio T."/>
            <person name="Dalin E."/>
            <person name="Tice H."/>
            <person name="Bruce D."/>
            <person name="Goodwin L."/>
            <person name="Pitluck S."/>
            <person name="Larimer F."/>
            <person name="Land M.L."/>
            <person name="Hauser L."/>
            <person name="Muyzer G."/>
        </authorList>
    </citation>
    <scope>NUCLEOTIDE SEQUENCE [LARGE SCALE GENOMIC DNA]</scope>
    <source>
        <strain evidence="10 11">AHT 1</strain>
    </source>
</reference>
<keyword evidence="4 6" id="KW-0267">Excision nuclease</keyword>
<dbReference type="InterPro" id="IPR010994">
    <property type="entry name" value="RuvA_2-like"/>
</dbReference>
<dbReference type="EMBL" id="ACJM01000005">
    <property type="protein sequence ID" value="EEG77859.1"/>
    <property type="molecule type" value="Genomic_DNA"/>
</dbReference>
<dbReference type="PROSITE" id="PS50164">
    <property type="entry name" value="GIY_YIG"/>
    <property type="match status" value="1"/>
</dbReference>
<dbReference type="AlphaFoldDB" id="C0GF99"/>
<sequence>MTEKDTIQDKLARLPRRPGVYLMKDQRGKIIYVGKAVDLRQRVRSYFQSAQKLSPKVRALVEKIADLDYTVTDTEVEALILESNLIKEYKPRYNIDLKDDKHYPYLRVTVQEPFPRIHVARRVEKDGARYFGPYTNAGAVRETIRLIRRLFPLRHCRGPVDPAKSGRPCLNRHIDRCLAPCDGEVGEEEYRKLVDEVLLFLEGKQDRLLHELAARMEEAAQNLEFEKAARLRDQYQAVEAIREKQKIALTEGGDRDIIALAAGEDLGCAQLFAVRGGKLTGREHFLLTNPTGEDEAEMLAAFLRRYYTHAGEIPPEILLSGEIPDAALLEEWLRGKRGGRVRIHVPQRGAKKDLARMALDNAAMFLEQEVLRQRARDPQAALRALTEALSLEEPPCRIEGYDISHLHGEGTVAAMVVFENGVAKPSDYRRFRVRSVDKPDDYASMRETLSRRFARLAALRDAGEPPENMEDPFLLVPDLILIDGGIGQLNAARQAMEEAGYNDVPMISLAKEEELVFVTGRREPLRLPRNSAALQLLQRVRDEAHRFVITYQRKRRPGVRGSLLLDVPGIGEARRKALLKHFGSIAEMRRASVEQLAEVEGMNEAVAATLYEYLREEDRT</sequence>
<feature type="domain" description="GIY-YIG" evidence="8">
    <location>
        <begin position="16"/>
        <end position="95"/>
    </location>
</feature>
<evidence type="ECO:0000313" key="10">
    <source>
        <dbReference type="EMBL" id="EEG77859.1"/>
    </source>
</evidence>
<dbReference type="Proteomes" id="UP000006443">
    <property type="component" value="Unassembled WGS sequence"/>
</dbReference>
<comment type="subcellular location">
    <subcellularLocation>
        <location evidence="6">Cytoplasm</location>
    </subcellularLocation>
</comment>
<dbReference type="Pfam" id="PF02151">
    <property type="entry name" value="UVR"/>
    <property type="match status" value="1"/>
</dbReference>
<dbReference type="SUPFAM" id="SSF46600">
    <property type="entry name" value="C-terminal UvrC-binding domain of UvrB"/>
    <property type="match status" value="1"/>
</dbReference>
<dbReference type="Pfam" id="PF08459">
    <property type="entry name" value="UvrC_RNaseH_dom"/>
    <property type="match status" value="1"/>
</dbReference>
<dbReference type="SUPFAM" id="SSF47781">
    <property type="entry name" value="RuvA domain 2-like"/>
    <property type="match status" value="1"/>
</dbReference>
<evidence type="ECO:0000256" key="4">
    <source>
        <dbReference type="ARBA" id="ARBA00022881"/>
    </source>
</evidence>
<dbReference type="RefSeq" id="WP_008515721.1">
    <property type="nucleotide sequence ID" value="NZ_ACJM01000005.1"/>
</dbReference>
<evidence type="ECO:0000313" key="11">
    <source>
        <dbReference type="Proteomes" id="UP000006443"/>
    </source>
</evidence>
<dbReference type="FunFam" id="3.40.1440.10:FF:000001">
    <property type="entry name" value="UvrABC system protein C"/>
    <property type="match status" value="1"/>
</dbReference>
<dbReference type="InterPro" id="IPR038476">
    <property type="entry name" value="UvrC_RNase_H_dom_sf"/>
</dbReference>
<comment type="caution">
    <text evidence="10">The sequence shown here is derived from an EMBL/GenBank/DDBJ whole genome shotgun (WGS) entry which is preliminary data.</text>
</comment>
<dbReference type="SMART" id="SM00465">
    <property type="entry name" value="GIYc"/>
    <property type="match status" value="1"/>
</dbReference>
<dbReference type="GO" id="GO:0006289">
    <property type="term" value="P:nucleotide-excision repair"/>
    <property type="evidence" value="ECO:0007669"/>
    <property type="project" value="UniProtKB-UniRule"/>
</dbReference>
<dbReference type="InterPro" id="IPR001943">
    <property type="entry name" value="UVR_dom"/>
</dbReference>
<dbReference type="Pfam" id="PF01541">
    <property type="entry name" value="GIY-YIG"/>
    <property type="match status" value="1"/>
</dbReference>
<dbReference type="GO" id="GO:0009432">
    <property type="term" value="P:SOS response"/>
    <property type="evidence" value="ECO:0007669"/>
    <property type="project" value="UniProtKB-UniRule"/>
</dbReference>
<keyword evidence="11" id="KW-1185">Reference proteome</keyword>
<dbReference type="PROSITE" id="PS50165">
    <property type="entry name" value="UVRC"/>
    <property type="match status" value="1"/>
</dbReference>
<feature type="domain" description="UVR" evidence="7">
    <location>
        <begin position="206"/>
        <end position="241"/>
    </location>
</feature>
<evidence type="ECO:0000256" key="5">
    <source>
        <dbReference type="ARBA" id="ARBA00023204"/>
    </source>
</evidence>
<dbReference type="eggNOG" id="COG0322">
    <property type="taxonomic scope" value="Bacteria"/>
</dbReference>
<dbReference type="Gene3D" id="3.40.1440.10">
    <property type="entry name" value="GIY-YIG endonuclease"/>
    <property type="match status" value="1"/>
</dbReference>
<evidence type="ECO:0000256" key="6">
    <source>
        <dbReference type="HAMAP-Rule" id="MF_00203"/>
    </source>
</evidence>
<dbReference type="PANTHER" id="PTHR30562">
    <property type="entry name" value="UVRC/OXIDOREDUCTASE"/>
    <property type="match status" value="1"/>
</dbReference>
<dbReference type="NCBIfam" id="TIGR00194">
    <property type="entry name" value="uvrC"/>
    <property type="match status" value="1"/>
</dbReference>
<proteinExistence type="inferred from homology"/>
<dbReference type="InterPro" id="IPR001162">
    <property type="entry name" value="UvrC_RNase_H_dom"/>
</dbReference>
<dbReference type="GO" id="GO:0009381">
    <property type="term" value="F:excinuclease ABC activity"/>
    <property type="evidence" value="ECO:0007669"/>
    <property type="project" value="UniProtKB-UniRule"/>
</dbReference>
<dbReference type="InterPro" id="IPR035901">
    <property type="entry name" value="GIY-YIG_endonuc_sf"/>
</dbReference>
<protein>
    <recommendedName>
        <fullName evidence="6">UvrABC system protein C</fullName>
        <shortName evidence="6">Protein UvrC</shortName>
    </recommendedName>
    <alternativeName>
        <fullName evidence="6">Excinuclease ABC subunit C</fullName>
    </alternativeName>
</protein>
<keyword evidence="1 6" id="KW-0963">Cytoplasm</keyword>
<dbReference type="Gene3D" id="4.10.860.10">
    <property type="entry name" value="UVR domain"/>
    <property type="match status" value="1"/>
</dbReference>
<feature type="domain" description="UvrC family homology region profile" evidence="9">
    <location>
        <begin position="257"/>
        <end position="496"/>
    </location>
</feature>
<dbReference type="Gene3D" id="3.30.420.340">
    <property type="entry name" value="UvrC, RNAse H endonuclease domain"/>
    <property type="match status" value="1"/>
</dbReference>
<dbReference type="PANTHER" id="PTHR30562:SF1">
    <property type="entry name" value="UVRABC SYSTEM PROTEIN C"/>
    <property type="match status" value="1"/>
</dbReference>
<dbReference type="SUPFAM" id="SSF82771">
    <property type="entry name" value="GIY-YIG endonuclease"/>
    <property type="match status" value="1"/>
</dbReference>
<dbReference type="HAMAP" id="MF_00203">
    <property type="entry name" value="UvrC"/>
    <property type="match status" value="1"/>
</dbReference>
<keyword evidence="2 6" id="KW-0227">DNA damage</keyword>
<evidence type="ECO:0000256" key="3">
    <source>
        <dbReference type="ARBA" id="ARBA00022769"/>
    </source>
</evidence>
<gene>
    <name evidence="6" type="primary">uvrC</name>
    <name evidence="10" type="ORF">DealDRAFT_1158</name>
</gene>
<dbReference type="STRING" id="555088.DealDRAFT_1158"/>
<evidence type="ECO:0000259" key="7">
    <source>
        <dbReference type="PROSITE" id="PS50151"/>
    </source>
</evidence>
<dbReference type="PROSITE" id="PS50151">
    <property type="entry name" value="UVR"/>
    <property type="match status" value="1"/>
</dbReference>
<comment type="similarity">
    <text evidence="6">Belongs to the UvrC family.</text>
</comment>
<dbReference type="GO" id="GO:0003677">
    <property type="term" value="F:DNA binding"/>
    <property type="evidence" value="ECO:0007669"/>
    <property type="project" value="UniProtKB-UniRule"/>
</dbReference>
<dbReference type="Gene3D" id="1.10.150.20">
    <property type="entry name" value="5' to 3' exonuclease, C-terminal subdomain"/>
    <property type="match status" value="1"/>
</dbReference>
<evidence type="ECO:0000256" key="1">
    <source>
        <dbReference type="ARBA" id="ARBA00022490"/>
    </source>
</evidence>
<dbReference type="InterPro" id="IPR000305">
    <property type="entry name" value="GIY-YIG_endonuc"/>
</dbReference>
<keyword evidence="6" id="KW-0742">SOS response</keyword>
<dbReference type="InterPro" id="IPR004791">
    <property type="entry name" value="UvrC"/>
</dbReference>
<evidence type="ECO:0000259" key="8">
    <source>
        <dbReference type="PROSITE" id="PS50164"/>
    </source>
</evidence>